<evidence type="ECO:0000313" key="1">
    <source>
        <dbReference type="EMBL" id="RAJ04782.1"/>
    </source>
</evidence>
<dbReference type="AlphaFoldDB" id="A0A327QM98"/>
<gene>
    <name evidence="1" type="ORF">LV92_04367</name>
</gene>
<dbReference type="RefSeq" id="WP_111625657.1">
    <property type="nucleotide sequence ID" value="NZ_QLLN01000015.1"/>
</dbReference>
<proteinExistence type="predicted"/>
<organism evidence="1 2">
    <name type="scientific">Arenibacter echinorum</name>
    <dbReference type="NCBI Taxonomy" id="440515"/>
    <lineage>
        <taxon>Bacteria</taxon>
        <taxon>Pseudomonadati</taxon>
        <taxon>Bacteroidota</taxon>
        <taxon>Flavobacteriia</taxon>
        <taxon>Flavobacteriales</taxon>
        <taxon>Flavobacteriaceae</taxon>
        <taxon>Arenibacter</taxon>
    </lineage>
</organism>
<dbReference type="Proteomes" id="UP000249696">
    <property type="component" value="Unassembled WGS sequence"/>
</dbReference>
<accession>A0A327QM98</accession>
<evidence type="ECO:0008006" key="3">
    <source>
        <dbReference type="Google" id="ProtNLM"/>
    </source>
</evidence>
<comment type="caution">
    <text evidence="1">The sequence shown here is derived from an EMBL/GenBank/DDBJ whole genome shotgun (WGS) entry which is preliminary data.</text>
</comment>
<dbReference type="OrthoDB" id="708590at2"/>
<protein>
    <recommendedName>
        <fullName evidence="3">Lipocalin-like protein</fullName>
    </recommendedName>
</protein>
<dbReference type="EMBL" id="QLLN01000015">
    <property type="protein sequence ID" value="RAJ04782.1"/>
    <property type="molecule type" value="Genomic_DNA"/>
</dbReference>
<reference evidence="1 2" key="1">
    <citation type="submission" date="2018-06" db="EMBL/GenBank/DDBJ databases">
        <title>Genomic Encyclopedia of Archaeal and Bacterial Type Strains, Phase II (KMG-II): from individual species to whole genera.</title>
        <authorList>
            <person name="Goeker M."/>
        </authorList>
    </citation>
    <scope>NUCLEOTIDE SEQUENCE [LARGE SCALE GENOMIC DNA]</scope>
    <source>
        <strain evidence="1 2">DSM 23522</strain>
    </source>
</reference>
<name>A0A327QM98_9FLAO</name>
<sequence>MKANILVLFIGILTIFGCDNDDVLRDIDGQYVGTFQRGENSSNVELTLNDSNFTGESEIVKFPAICHGNYEISNRTIKFENQCPWTAEFDWSLILSETWDFNFANDTLTLTNSIGDVYTLTKRR</sequence>
<keyword evidence="2" id="KW-1185">Reference proteome</keyword>
<dbReference type="PROSITE" id="PS51257">
    <property type="entry name" value="PROKAR_LIPOPROTEIN"/>
    <property type="match status" value="1"/>
</dbReference>
<evidence type="ECO:0000313" key="2">
    <source>
        <dbReference type="Proteomes" id="UP000249696"/>
    </source>
</evidence>